<dbReference type="Gene3D" id="1.10.287.70">
    <property type="match status" value="2"/>
</dbReference>
<feature type="region of interest" description="Disordered" evidence="10">
    <location>
        <begin position="1"/>
        <end position="65"/>
    </location>
</feature>
<dbReference type="InterPro" id="IPR018247">
    <property type="entry name" value="EF_Hand_1_Ca_BS"/>
</dbReference>
<dbReference type="PROSITE" id="PS00018">
    <property type="entry name" value="EF_HAND_1"/>
    <property type="match status" value="1"/>
</dbReference>
<dbReference type="PROSITE" id="PS50222">
    <property type="entry name" value="EF_HAND_2"/>
    <property type="match status" value="1"/>
</dbReference>
<keyword evidence="9" id="KW-0407">Ion channel</keyword>
<dbReference type="InterPro" id="IPR011992">
    <property type="entry name" value="EF-hand-dom_pair"/>
</dbReference>
<evidence type="ECO:0000256" key="1">
    <source>
        <dbReference type="ARBA" id="ARBA00004141"/>
    </source>
</evidence>
<dbReference type="EMBL" id="JAUUTY010000004">
    <property type="protein sequence ID" value="KAK1641855.1"/>
    <property type="molecule type" value="Genomic_DNA"/>
</dbReference>
<comment type="similarity">
    <text evidence="2">Belongs to the two pore domain potassium channel (TC 1.A.1.7) family.</text>
</comment>
<feature type="domain" description="EF-hand" evidence="12">
    <location>
        <begin position="332"/>
        <end position="364"/>
    </location>
</feature>
<evidence type="ECO:0000256" key="7">
    <source>
        <dbReference type="ARBA" id="ARBA00023065"/>
    </source>
</evidence>
<dbReference type="Proteomes" id="UP001231189">
    <property type="component" value="Unassembled WGS sequence"/>
</dbReference>
<dbReference type="GO" id="GO:0005886">
    <property type="term" value="C:plasma membrane"/>
    <property type="evidence" value="ECO:0007669"/>
    <property type="project" value="TreeGrafter"/>
</dbReference>
<dbReference type="GO" id="GO:0022841">
    <property type="term" value="F:potassium ion leak channel activity"/>
    <property type="evidence" value="ECO:0007669"/>
    <property type="project" value="TreeGrafter"/>
</dbReference>
<evidence type="ECO:0000256" key="2">
    <source>
        <dbReference type="ARBA" id="ARBA00010159"/>
    </source>
</evidence>
<dbReference type="GO" id="GO:0005509">
    <property type="term" value="F:calcium ion binding"/>
    <property type="evidence" value="ECO:0007669"/>
    <property type="project" value="InterPro"/>
</dbReference>
<evidence type="ECO:0000256" key="5">
    <source>
        <dbReference type="ARBA" id="ARBA00022837"/>
    </source>
</evidence>
<reference evidence="13" key="1">
    <citation type="submission" date="2023-07" db="EMBL/GenBank/DDBJ databases">
        <title>A chromosome-level genome assembly of Lolium multiflorum.</title>
        <authorList>
            <person name="Chen Y."/>
            <person name="Copetti D."/>
            <person name="Kolliker R."/>
            <person name="Studer B."/>
        </authorList>
    </citation>
    <scope>NUCLEOTIDE SEQUENCE</scope>
    <source>
        <strain evidence="13">02402/16</strain>
        <tissue evidence="13">Leaf</tissue>
    </source>
</reference>
<comment type="caution">
    <text evidence="13">The sequence shown here is derived from an EMBL/GenBank/DDBJ whole genome shotgun (WGS) entry which is preliminary data.</text>
</comment>
<name>A0AAD8W4P0_LOLMU</name>
<dbReference type="AlphaFoldDB" id="A0AAD8W4P0"/>
<evidence type="ECO:0000256" key="9">
    <source>
        <dbReference type="ARBA" id="ARBA00023303"/>
    </source>
</evidence>
<keyword evidence="4 11" id="KW-0812">Transmembrane</keyword>
<organism evidence="13 14">
    <name type="scientific">Lolium multiflorum</name>
    <name type="common">Italian ryegrass</name>
    <name type="synonym">Lolium perenne subsp. multiflorum</name>
    <dbReference type="NCBI Taxonomy" id="4521"/>
    <lineage>
        <taxon>Eukaryota</taxon>
        <taxon>Viridiplantae</taxon>
        <taxon>Streptophyta</taxon>
        <taxon>Embryophyta</taxon>
        <taxon>Tracheophyta</taxon>
        <taxon>Spermatophyta</taxon>
        <taxon>Magnoliopsida</taxon>
        <taxon>Liliopsida</taxon>
        <taxon>Poales</taxon>
        <taxon>Poaceae</taxon>
        <taxon>BOP clade</taxon>
        <taxon>Pooideae</taxon>
        <taxon>Poodae</taxon>
        <taxon>Poeae</taxon>
        <taxon>Poeae Chloroplast Group 2 (Poeae type)</taxon>
        <taxon>Loliodinae</taxon>
        <taxon>Loliinae</taxon>
        <taxon>Lolium</taxon>
    </lineage>
</organism>
<evidence type="ECO:0000256" key="6">
    <source>
        <dbReference type="ARBA" id="ARBA00022989"/>
    </source>
</evidence>
<evidence type="ECO:0000313" key="13">
    <source>
        <dbReference type="EMBL" id="KAK1641855.1"/>
    </source>
</evidence>
<dbReference type="SUPFAM" id="SSF47473">
    <property type="entry name" value="EF-hand"/>
    <property type="match status" value="1"/>
</dbReference>
<keyword evidence="3" id="KW-0813">Transport</keyword>
<feature type="compositionally biased region" description="Basic residues" evidence="10">
    <location>
        <begin position="29"/>
        <end position="38"/>
    </location>
</feature>
<dbReference type="GO" id="GO:0009705">
    <property type="term" value="C:plant-type vacuole membrane"/>
    <property type="evidence" value="ECO:0007669"/>
    <property type="project" value="TreeGrafter"/>
</dbReference>
<evidence type="ECO:0000256" key="4">
    <source>
        <dbReference type="ARBA" id="ARBA00022692"/>
    </source>
</evidence>
<keyword evidence="8 11" id="KW-0472">Membrane</keyword>
<evidence type="ECO:0000313" key="14">
    <source>
        <dbReference type="Proteomes" id="UP001231189"/>
    </source>
</evidence>
<comment type="subcellular location">
    <subcellularLocation>
        <location evidence="1">Membrane</location>
        <topology evidence="1">Multi-pass membrane protein</topology>
    </subcellularLocation>
</comment>
<proteinExistence type="inferred from homology"/>
<keyword evidence="7" id="KW-0406">Ion transport</keyword>
<gene>
    <name evidence="13" type="ORF">QYE76_059660</name>
</gene>
<evidence type="ECO:0000256" key="10">
    <source>
        <dbReference type="SAM" id="MobiDB-lite"/>
    </source>
</evidence>
<keyword evidence="5" id="KW-0106">Calcium</keyword>
<sequence>MAANGIQQPLLHGVGDTAAAGDIQQKQRNGVKRFRRCRTAPSSDPAASEEPRPPAPPSPDNADKTMDAKKVFESGRPSFRLVGLLLLAYLLAGTAAFYLAMDHMSGHRSGSRVLDALYFCVVTMTTVGYGDIVPSSDVSKLLASAFAFAGVAVVGTFLSKSADYLVEKQESLLFRAVHANAAYPARARLRATEAANRTRYKLYASAVLLAVSVASGTLFLWKAEGMRPIDAFYCVCATVTTLGYGDRSFTSRPGRAFAVVWVTVSTVVVALFFLYVAELYAERRQRQLARWVVTRRTTSADLEAADMDGDQRVGAADFVLYKLKELGKISQEDIAEFLEEFHRLDADHSGTLSPSDLAAAQPTG</sequence>
<dbReference type="InterPro" id="IPR013099">
    <property type="entry name" value="K_chnl_dom"/>
</dbReference>
<dbReference type="PANTHER" id="PTHR11003">
    <property type="entry name" value="POTASSIUM CHANNEL, SUBFAMILY K"/>
    <property type="match status" value="1"/>
</dbReference>
<dbReference type="Pfam" id="PF07885">
    <property type="entry name" value="Ion_trans_2"/>
    <property type="match status" value="2"/>
</dbReference>
<feature type="transmembrane region" description="Helical" evidence="11">
    <location>
        <begin position="81"/>
        <end position="101"/>
    </location>
</feature>
<dbReference type="PANTHER" id="PTHR11003:SF137">
    <property type="entry name" value="TWO PORE POTASSIUM CHANNEL B"/>
    <property type="match status" value="1"/>
</dbReference>
<keyword evidence="14" id="KW-1185">Reference proteome</keyword>
<dbReference type="InterPro" id="IPR003280">
    <property type="entry name" value="2pore_dom_K_chnl"/>
</dbReference>
<protein>
    <recommendedName>
        <fullName evidence="12">EF-hand domain-containing protein</fullName>
    </recommendedName>
</protein>
<dbReference type="GO" id="GO:0030322">
    <property type="term" value="P:stabilization of membrane potential"/>
    <property type="evidence" value="ECO:0007669"/>
    <property type="project" value="TreeGrafter"/>
</dbReference>
<dbReference type="GO" id="GO:0015271">
    <property type="term" value="F:outward rectifier potassium channel activity"/>
    <property type="evidence" value="ECO:0007669"/>
    <property type="project" value="TreeGrafter"/>
</dbReference>
<dbReference type="InterPro" id="IPR002048">
    <property type="entry name" value="EF_hand_dom"/>
</dbReference>
<keyword evidence="6 11" id="KW-1133">Transmembrane helix</keyword>
<feature type="transmembrane region" description="Helical" evidence="11">
    <location>
        <begin position="138"/>
        <end position="158"/>
    </location>
</feature>
<dbReference type="PRINTS" id="PR01333">
    <property type="entry name" value="2POREKCHANEL"/>
</dbReference>
<feature type="transmembrane region" description="Helical" evidence="11">
    <location>
        <begin position="256"/>
        <end position="277"/>
    </location>
</feature>
<evidence type="ECO:0000256" key="11">
    <source>
        <dbReference type="SAM" id="Phobius"/>
    </source>
</evidence>
<evidence type="ECO:0000256" key="8">
    <source>
        <dbReference type="ARBA" id="ARBA00023136"/>
    </source>
</evidence>
<evidence type="ECO:0000256" key="3">
    <source>
        <dbReference type="ARBA" id="ARBA00022448"/>
    </source>
</evidence>
<accession>A0AAD8W4P0</accession>
<dbReference type="SUPFAM" id="SSF81324">
    <property type="entry name" value="Voltage-gated potassium channels"/>
    <property type="match status" value="2"/>
</dbReference>
<feature type="transmembrane region" description="Helical" evidence="11">
    <location>
        <begin position="202"/>
        <end position="221"/>
    </location>
</feature>
<evidence type="ECO:0000259" key="12">
    <source>
        <dbReference type="PROSITE" id="PS50222"/>
    </source>
</evidence>